<evidence type="ECO:0000313" key="4">
    <source>
        <dbReference type="Proteomes" id="UP000683000"/>
    </source>
</evidence>
<dbReference type="OrthoDB" id="10559892at2759"/>
<sequence length="128" mass="14871">MNPPNHQFTVHRVVVLKRYESSRTYESSQPPVHRRDERQQRQSIDSSQRDHITPKEAYASLRARAKQEGDLKSQCYQQSKKAKRRNHARAKALSDKGKCHERKAEMLNAKASATIFKGKFVSISFMDE</sequence>
<evidence type="ECO:0000259" key="2">
    <source>
        <dbReference type="SMART" id="SM01162"/>
    </source>
</evidence>
<dbReference type="Proteomes" id="UP000683000">
    <property type="component" value="Unassembled WGS sequence"/>
</dbReference>
<dbReference type="EMBL" id="JAGFBS010000014">
    <property type="protein sequence ID" value="KAG6375384.1"/>
    <property type="molecule type" value="Genomic_DNA"/>
</dbReference>
<comment type="caution">
    <text evidence="3">The sequence shown here is derived from an EMBL/GenBank/DDBJ whole genome shotgun (WGS) entry which is preliminary data.</text>
</comment>
<evidence type="ECO:0000256" key="1">
    <source>
        <dbReference type="SAM" id="MobiDB-lite"/>
    </source>
</evidence>
<keyword evidence="4" id="KW-1185">Reference proteome</keyword>
<protein>
    <recommendedName>
        <fullName evidence="2">DUF1771 domain-containing protein</fullName>
    </recommendedName>
</protein>
<accession>A0A8I2YM79</accession>
<dbReference type="SMART" id="SM01162">
    <property type="entry name" value="DUF1771"/>
    <property type="match status" value="1"/>
</dbReference>
<proteinExistence type="predicted"/>
<reference evidence="3" key="1">
    <citation type="submission" date="2021-03" db="EMBL/GenBank/DDBJ databases">
        <title>Evolutionary innovations through gain and loss of genes in the ectomycorrhizal Boletales.</title>
        <authorList>
            <person name="Wu G."/>
            <person name="Miyauchi S."/>
            <person name="Morin E."/>
            <person name="Yang Z.-L."/>
            <person name="Xu J."/>
            <person name="Martin F.M."/>
        </authorList>
    </citation>
    <scope>NUCLEOTIDE SEQUENCE</scope>
    <source>
        <strain evidence="3">BR01</strain>
    </source>
</reference>
<evidence type="ECO:0000313" key="3">
    <source>
        <dbReference type="EMBL" id="KAG6375384.1"/>
    </source>
</evidence>
<feature type="compositionally biased region" description="Basic residues" evidence="1">
    <location>
        <begin position="80"/>
        <end position="90"/>
    </location>
</feature>
<name>A0A8I2YM79_9AGAM</name>
<dbReference type="AlphaFoldDB" id="A0A8I2YM79"/>
<gene>
    <name evidence="3" type="ORF">JVT61DRAFT_2940</name>
</gene>
<feature type="region of interest" description="Disordered" evidence="1">
    <location>
        <begin position="21"/>
        <end position="97"/>
    </location>
</feature>
<dbReference type="Pfam" id="PF08590">
    <property type="entry name" value="DUF1771"/>
    <property type="match status" value="1"/>
</dbReference>
<feature type="domain" description="DUF1771" evidence="2">
    <location>
        <begin position="57"/>
        <end position="119"/>
    </location>
</feature>
<dbReference type="InterPro" id="IPR013899">
    <property type="entry name" value="DUF1771"/>
</dbReference>
<organism evidence="3 4">
    <name type="scientific">Boletus reticuloceps</name>
    <dbReference type="NCBI Taxonomy" id="495285"/>
    <lineage>
        <taxon>Eukaryota</taxon>
        <taxon>Fungi</taxon>
        <taxon>Dikarya</taxon>
        <taxon>Basidiomycota</taxon>
        <taxon>Agaricomycotina</taxon>
        <taxon>Agaricomycetes</taxon>
        <taxon>Agaricomycetidae</taxon>
        <taxon>Boletales</taxon>
        <taxon>Boletineae</taxon>
        <taxon>Boletaceae</taxon>
        <taxon>Boletoideae</taxon>
        <taxon>Boletus</taxon>
    </lineage>
</organism>